<feature type="binding site" evidence="9">
    <location>
        <begin position="209"/>
        <end position="213"/>
    </location>
    <ligand>
        <name>ATP</name>
        <dbReference type="ChEBI" id="CHEBI:30616"/>
    </ligand>
</feature>
<evidence type="ECO:0000256" key="2">
    <source>
        <dbReference type="ARBA" id="ARBA00022490"/>
    </source>
</evidence>
<evidence type="ECO:0000256" key="10">
    <source>
        <dbReference type="RuleBase" id="RU003835"/>
    </source>
</evidence>
<keyword evidence="4 9" id="KW-0479">Metal-binding</keyword>
<dbReference type="Proteomes" id="UP000609726">
    <property type="component" value="Unassembled WGS sequence"/>
</dbReference>
<evidence type="ECO:0000256" key="7">
    <source>
        <dbReference type="ARBA" id="ARBA00022840"/>
    </source>
</evidence>
<dbReference type="RefSeq" id="WP_166877699.1">
    <property type="nucleotide sequence ID" value="NZ_WHJH01000020.1"/>
</dbReference>
<keyword evidence="6 9" id="KW-0418">Kinase</keyword>
<gene>
    <name evidence="9" type="primary">ackA</name>
    <name evidence="11" type="ORF">F2P45_17370</name>
</gene>
<name>A0ABX0NVJ4_9BURK</name>
<dbReference type="InterPro" id="IPR000890">
    <property type="entry name" value="Aliphatic_acid_kin_short-chain"/>
</dbReference>
<keyword evidence="12" id="KW-1185">Reference proteome</keyword>
<comment type="similarity">
    <text evidence="1 9 10">Belongs to the acetokinase family.</text>
</comment>
<comment type="subcellular location">
    <subcellularLocation>
        <location evidence="9">Cytoplasm</location>
    </subcellularLocation>
</comment>
<evidence type="ECO:0000256" key="3">
    <source>
        <dbReference type="ARBA" id="ARBA00022679"/>
    </source>
</evidence>
<comment type="pathway">
    <text evidence="9">Metabolic intermediate biosynthesis; acetyl-CoA biosynthesis; acetyl-CoA from acetate: step 1/2.</text>
</comment>
<evidence type="ECO:0000256" key="1">
    <source>
        <dbReference type="ARBA" id="ARBA00008748"/>
    </source>
</evidence>
<feature type="binding site" evidence="9">
    <location>
        <begin position="284"/>
        <end position="286"/>
    </location>
    <ligand>
        <name>ATP</name>
        <dbReference type="ChEBI" id="CHEBI:30616"/>
    </ligand>
</feature>
<keyword evidence="3 9" id="KW-0808">Transferase</keyword>
<comment type="caution">
    <text evidence="11">The sequence shown here is derived from an EMBL/GenBank/DDBJ whole genome shotgun (WGS) entry which is preliminary data.</text>
</comment>
<sequence>MASPDNAHLLAINAGTSSIKFALFQSTPARELLFRGALSDIGTSASVFAVKGGARDSFERRFAIPDHVTAANVLVEWLLGRLPPAALRAIAHRVVCGGPDPTATRALDAATLAGLYAATSSESGHLPQELHLIERLRRHYPDSAHIACFDSDFHASMPAVAATLPIPRRYQALGMKRHGFHGLSCAWLMGELARVAGAQAAAGKVLIAHLGGGASVTAVENGLSRDTSMGLTPAGGMMMGKRAGDLDPGLAWQLARTEQMSPASFNHMVNHQSGLLGISGTSADLRVLLASAAHDSRAAEAVAMFCYQARKTICAMAGAIDGVDTLIFAGAVGEHAAEVRARVCAGLSHLGVALDAGANEAGAALISAASGRVSVRVMRTDEEAMLADEACAWLGAAAGRGEAGHD</sequence>
<proteinExistence type="inferred from homology"/>
<evidence type="ECO:0000256" key="6">
    <source>
        <dbReference type="ARBA" id="ARBA00022777"/>
    </source>
</evidence>
<evidence type="ECO:0000256" key="4">
    <source>
        <dbReference type="ARBA" id="ARBA00022723"/>
    </source>
</evidence>
<comment type="subunit">
    <text evidence="9">Homodimer.</text>
</comment>
<feature type="active site" description="Proton donor/acceptor" evidence="9">
    <location>
        <position position="150"/>
    </location>
</feature>
<comment type="caution">
    <text evidence="9">Lacks conserved residue(s) required for the propagation of feature annotation.</text>
</comment>
<evidence type="ECO:0000313" key="11">
    <source>
        <dbReference type="EMBL" id="NHZ90779.1"/>
    </source>
</evidence>
<evidence type="ECO:0000313" key="12">
    <source>
        <dbReference type="Proteomes" id="UP000609726"/>
    </source>
</evidence>
<keyword evidence="2 9" id="KW-0963">Cytoplasm</keyword>
<dbReference type="PANTHER" id="PTHR21060">
    <property type="entry name" value="ACETATE KINASE"/>
    <property type="match status" value="1"/>
</dbReference>
<reference evidence="11 12" key="1">
    <citation type="submission" date="2019-10" db="EMBL/GenBank/DDBJ databases">
        <title>Taxonomy of Antarctic Massilia spp.: description of Massilia rubra sp. nov., Massilia aquatica sp. nov., Massilia mucilaginosa sp. nov., Massilia frigida sp. nov. isolated from streams, lakes and regoliths.</title>
        <authorList>
            <person name="Holochova P."/>
            <person name="Sedlacek I."/>
            <person name="Kralova S."/>
            <person name="Maslanova I."/>
            <person name="Busse H.-J."/>
            <person name="Stankova E."/>
            <person name="Vrbovska V."/>
            <person name="Kovarovic V."/>
            <person name="Bartak M."/>
            <person name="Svec P."/>
            <person name="Pantucek R."/>
        </authorList>
    </citation>
    <scope>NUCLEOTIDE SEQUENCE [LARGE SCALE GENOMIC DNA]</scope>
    <source>
        <strain evidence="11 12">CCM 8733</strain>
    </source>
</reference>
<organism evidence="11 12">
    <name type="scientific">Massilia mucilaginosa</name>
    <dbReference type="NCBI Taxonomy" id="2609282"/>
    <lineage>
        <taxon>Bacteria</taxon>
        <taxon>Pseudomonadati</taxon>
        <taxon>Pseudomonadota</taxon>
        <taxon>Betaproteobacteria</taxon>
        <taxon>Burkholderiales</taxon>
        <taxon>Oxalobacteraceae</taxon>
        <taxon>Telluria group</taxon>
        <taxon>Massilia</taxon>
    </lineage>
</organism>
<accession>A0ABX0NVJ4</accession>
<keyword evidence="8 9" id="KW-0460">Magnesium</keyword>
<feature type="site" description="Transition state stabilizer" evidence="9">
    <location>
        <position position="242"/>
    </location>
</feature>
<dbReference type="EC" id="2.7.2.1" evidence="9"/>
<dbReference type="SUPFAM" id="SSF53067">
    <property type="entry name" value="Actin-like ATPase domain"/>
    <property type="match status" value="2"/>
</dbReference>
<dbReference type="InterPro" id="IPR004372">
    <property type="entry name" value="Ac/propionate_kinase"/>
</dbReference>
<dbReference type="PRINTS" id="PR00471">
    <property type="entry name" value="ACETATEKNASE"/>
</dbReference>
<comment type="catalytic activity">
    <reaction evidence="9">
        <text>acetate + ATP = acetyl phosphate + ADP</text>
        <dbReference type="Rhea" id="RHEA:11352"/>
        <dbReference type="ChEBI" id="CHEBI:22191"/>
        <dbReference type="ChEBI" id="CHEBI:30089"/>
        <dbReference type="ChEBI" id="CHEBI:30616"/>
        <dbReference type="ChEBI" id="CHEBI:456216"/>
        <dbReference type="EC" id="2.7.2.1"/>
    </reaction>
</comment>
<dbReference type="PIRSF" id="PIRSF000722">
    <property type="entry name" value="Acetate_prop_kin"/>
    <property type="match status" value="1"/>
</dbReference>
<feature type="binding site" evidence="9">
    <location>
        <position position="13"/>
    </location>
    <ligand>
        <name>Mg(2+)</name>
        <dbReference type="ChEBI" id="CHEBI:18420"/>
    </ligand>
</feature>
<dbReference type="InterPro" id="IPR023865">
    <property type="entry name" value="Aliphatic_acid_kinase_CS"/>
</dbReference>
<evidence type="ECO:0000256" key="9">
    <source>
        <dbReference type="HAMAP-Rule" id="MF_00020"/>
    </source>
</evidence>
<dbReference type="Pfam" id="PF00871">
    <property type="entry name" value="Acetate_kinase"/>
    <property type="match status" value="1"/>
</dbReference>
<dbReference type="PROSITE" id="PS01076">
    <property type="entry name" value="ACETATE_KINASE_2"/>
    <property type="match status" value="1"/>
</dbReference>
<dbReference type="GO" id="GO:0016301">
    <property type="term" value="F:kinase activity"/>
    <property type="evidence" value="ECO:0007669"/>
    <property type="project" value="UniProtKB-KW"/>
</dbReference>
<dbReference type="PANTHER" id="PTHR21060:SF21">
    <property type="entry name" value="ACETATE KINASE"/>
    <property type="match status" value="1"/>
</dbReference>
<feature type="binding site" evidence="9">
    <location>
        <position position="20"/>
    </location>
    <ligand>
        <name>ATP</name>
        <dbReference type="ChEBI" id="CHEBI:30616"/>
    </ligand>
</feature>
<dbReference type="HAMAP" id="MF_00020">
    <property type="entry name" value="Acetate_kinase"/>
    <property type="match status" value="1"/>
</dbReference>
<dbReference type="Gene3D" id="3.30.420.40">
    <property type="match status" value="2"/>
</dbReference>
<keyword evidence="5 9" id="KW-0547">Nucleotide-binding</keyword>
<feature type="binding site" evidence="9">
    <location>
        <position position="382"/>
    </location>
    <ligand>
        <name>Mg(2+)</name>
        <dbReference type="ChEBI" id="CHEBI:18420"/>
    </ligand>
</feature>
<feature type="site" description="Transition state stabilizer" evidence="9">
    <location>
        <position position="181"/>
    </location>
</feature>
<evidence type="ECO:0000256" key="5">
    <source>
        <dbReference type="ARBA" id="ARBA00022741"/>
    </source>
</evidence>
<dbReference type="InterPro" id="IPR043129">
    <property type="entry name" value="ATPase_NBD"/>
</dbReference>
<dbReference type="EMBL" id="WHJH01000020">
    <property type="protein sequence ID" value="NHZ90779.1"/>
    <property type="molecule type" value="Genomic_DNA"/>
</dbReference>
<feature type="binding site" evidence="9">
    <location>
        <position position="93"/>
    </location>
    <ligand>
        <name>substrate</name>
    </ligand>
</feature>
<keyword evidence="7 9" id="KW-0067">ATP-binding</keyword>
<comment type="function">
    <text evidence="9">Catalyzes the formation of acetyl phosphate from acetate and ATP. Can also catalyze the reverse reaction.</text>
</comment>
<evidence type="ECO:0000256" key="8">
    <source>
        <dbReference type="ARBA" id="ARBA00022842"/>
    </source>
</evidence>
<protein>
    <recommendedName>
        <fullName evidence="9">Acetate kinase</fullName>
        <ecNumber evidence="9">2.7.2.1</ecNumber>
    </recommendedName>
    <alternativeName>
        <fullName evidence="9">Acetokinase</fullName>
    </alternativeName>
</protein>
<comment type="cofactor">
    <cofactor evidence="9">
        <name>Mg(2+)</name>
        <dbReference type="ChEBI" id="CHEBI:18420"/>
    </cofactor>
    <cofactor evidence="9">
        <name>Mn(2+)</name>
        <dbReference type="ChEBI" id="CHEBI:29035"/>
    </cofactor>
    <text evidence="9">Mg(2+). Can also accept Mn(2+).</text>
</comment>